<organism evidence="1 2">
    <name type="scientific">Oryza meyeriana var. granulata</name>
    <dbReference type="NCBI Taxonomy" id="110450"/>
    <lineage>
        <taxon>Eukaryota</taxon>
        <taxon>Viridiplantae</taxon>
        <taxon>Streptophyta</taxon>
        <taxon>Embryophyta</taxon>
        <taxon>Tracheophyta</taxon>
        <taxon>Spermatophyta</taxon>
        <taxon>Magnoliopsida</taxon>
        <taxon>Liliopsida</taxon>
        <taxon>Poales</taxon>
        <taxon>Poaceae</taxon>
        <taxon>BOP clade</taxon>
        <taxon>Oryzoideae</taxon>
        <taxon>Oryzeae</taxon>
        <taxon>Oryzinae</taxon>
        <taxon>Oryza</taxon>
        <taxon>Oryza meyeriana</taxon>
    </lineage>
</organism>
<dbReference type="AlphaFoldDB" id="A0A6G1BN83"/>
<reference evidence="1 2" key="1">
    <citation type="submission" date="2019-11" db="EMBL/GenBank/DDBJ databases">
        <title>Whole genome sequence of Oryza granulata.</title>
        <authorList>
            <person name="Li W."/>
        </authorList>
    </citation>
    <scope>NUCLEOTIDE SEQUENCE [LARGE SCALE GENOMIC DNA]</scope>
    <source>
        <strain evidence="2">cv. Menghai</strain>
        <tissue evidence="1">Leaf</tissue>
    </source>
</reference>
<name>A0A6G1BN83_9ORYZ</name>
<dbReference type="Proteomes" id="UP000479710">
    <property type="component" value="Unassembled WGS sequence"/>
</dbReference>
<gene>
    <name evidence="1" type="ORF">E2562_024537</name>
</gene>
<evidence type="ECO:0000313" key="1">
    <source>
        <dbReference type="EMBL" id="KAF0889478.1"/>
    </source>
</evidence>
<keyword evidence="2" id="KW-1185">Reference proteome</keyword>
<sequence length="66" mass="7339">MWKSQRAREKYVDKCKTSGRRVTDAADVRRVASKGRVRSWGGAAAKTKRARARYVAVENGRCPAAS</sequence>
<dbReference type="EMBL" id="SPHZ02000012">
    <property type="protein sequence ID" value="KAF0889478.1"/>
    <property type="molecule type" value="Genomic_DNA"/>
</dbReference>
<evidence type="ECO:0000313" key="2">
    <source>
        <dbReference type="Proteomes" id="UP000479710"/>
    </source>
</evidence>
<proteinExistence type="predicted"/>
<protein>
    <submittedName>
        <fullName evidence="1">Uncharacterized protein</fullName>
    </submittedName>
</protein>
<comment type="caution">
    <text evidence="1">The sequence shown here is derived from an EMBL/GenBank/DDBJ whole genome shotgun (WGS) entry which is preliminary data.</text>
</comment>
<accession>A0A6G1BN83</accession>